<evidence type="ECO:0000313" key="1">
    <source>
        <dbReference type="EMBL" id="GFS71717.1"/>
    </source>
</evidence>
<protein>
    <submittedName>
        <fullName evidence="1">Uncharacterized protein</fullName>
    </submittedName>
</protein>
<dbReference type="AlphaFoldDB" id="A0A8X6MPW0"/>
<dbReference type="Proteomes" id="UP000887013">
    <property type="component" value="Unassembled WGS sequence"/>
</dbReference>
<name>A0A8X6MPW0_NEPPI</name>
<sequence>MFAVDVLNCGKQFFNGDFSTFPTNFLYDEKEIGRRCIAEVTSDKAVEFCINFDLDPHPSSSCPLECISRWLIGRNASF</sequence>
<organism evidence="1 2">
    <name type="scientific">Nephila pilipes</name>
    <name type="common">Giant wood spider</name>
    <name type="synonym">Nephila maculata</name>
    <dbReference type="NCBI Taxonomy" id="299642"/>
    <lineage>
        <taxon>Eukaryota</taxon>
        <taxon>Metazoa</taxon>
        <taxon>Ecdysozoa</taxon>
        <taxon>Arthropoda</taxon>
        <taxon>Chelicerata</taxon>
        <taxon>Arachnida</taxon>
        <taxon>Araneae</taxon>
        <taxon>Araneomorphae</taxon>
        <taxon>Entelegynae</taxon>
        <taxon>Araneoidea</taxon>
        <taxon>Nephilidae</taxon>
        <taxon>Nephila</taxon>
    </lineage>
</organism>
<evidence type="ECO:0000313" key="2">
    <source>
        <dbReference type="Proteomes" id="UP000887013"/>
    </source>
</evidence>
<accession>A0A8X6MPW0</accession>
<gene>
    <name evidence="1" type="ORF">NPIL_267381</name>
</gene>
<dbReference type="EMBL" id="BMAW01049666">
    <property type="protein sequence ID" value="GFS71717.1"/>
    <property type="molecule type" value="Genomic_DNA"/>
</dbReference>
<reference evidence="1" key="1">
    <citation type="submission" date="2020-08" db="EMBL/GenBank/DDBJ databases">
        <title>Multicomponent nature underlies the extraordinary mechanical properties of spider dragline silk.</title>
        <authorList>
            <person name="Kono N."/>
            <person name="Nakamura H."/>
            <person name="Mori M."/>
            <person name="Yoshida Y."/>
            <person name="Ohtoshi R."/>
            <person name="Malay A.D."/>
            <person name="Moran D.A.P."/>
            <person name="Tomita M."/>
            <person name="Numata K."/>
            <person name="Arakawa K."/>
        </authorList>
    </citation>
    <scope>NUCLEOTIDE SEQUENCE</scope>
</reference>
<keyword evidence="2" id="KW-1185">Reference proteome</keyword>
<proteinExistence type="predicted"/>
<comment type="caution">
    <text evidence="1">The sequence shown here is derived from an EMBL/GenBank/DDBJ whole genome shotgun (WGS) entry which is preliminary data.</text>
</comment>